<dbReference type="PANTHER" id="PTHR39186">
    <property type="entry name" value="DUF2071 FAMILY PROTEIN"/>
    <property type="match status" value="1"/>
</dbReference>
<sequence>MDCLNHTSHRPWPLVDSRPSWKQYWLDLAFFHWPVRKAQIQATLPDGLEVDTYDGDAWISVVPFRMEGVMMRGLPSIPGVSNFPELNLRTYVKRDDKPGVWFYSLDADQSLAVWAARKFFHLPYFKANMSSVANADGSIHYRSSRECSGASFDGVYQPVGETCKAERGSLEEWLCERYCLYACSKSGKLYRGEVHHRQWPLQKVQYQIDKNGIGEAFGFDLSGAPYCAQFAKKLEVAVWGVELC</sequence>
<dbReference type="SUPFAM" id="SSF160104">
    <property type="entry name" value="Acetoacetate decarboxylase-like"/>
    <property type="match status" value="1"/>
</dbReference>
<reference evidence="1 2" key="1">
    <citation type="submission" date="2016-11" db="EMBL/GenBank/DDBJ databases">
        <authorList>
            <person name="Jaros S."/>
            <person name="Januszkiewicz K."/>
            <person name="Wedrychowicz H."/>
        </authorList>
    </citation>
    <scope>NUCLEOTIDE SEQUENCE [LARGE SCALE GENOMIC DNA]</scope>
    <source>
        <strain evidence="1 2">DSM 18772</strain>
    </source>
</reference>
<name>A0A1M6IGV1_9BACT</name>
<gene>
    <name evidence="1" type="ORF">SAMN02745181_1804</name>
</gene>
<evidence type="ECO:0008006" key="3">
    <source>
        <dbReference type="Google" id="ProtNLM"/>
    </source>
</evidence>
<dbReference type="Pfam" id="PF09844">
    <property type="entry name" value="DUF2071"/>
    <property type="match status" value="1"/>
</dbReference>
<organism evidence="1 2">
    <name type="scientific">Rubritalea squalenifaciens DSM 18772</name>
    <dbReference type="NCBI Taxonomy" id="1123071"/>
    <lineage>
        <taxon>Bacteria</taxon>
        <taxon>Pseudomonadati</taxon>
        <taxon>Verrucomicrobiota</taxon>
        <taxon>Verrucomicrobiia</taxon>
        <taxon>Verrucomicrobiales</taxon>
        <taxon>Rubritaleaceae</taxon>
        <taxon>Rubritalea</taxon>
    </lineage>
</organism>
<accession>A0A1M6IGV1</accession>
<keyword evidence="2" id="KW-1185">Reference proteome</keyword>
<protein>
    <recommendedName>
        <fullName evidence="3">DUF2071 domain-containing protein</fullName>
    </recommendedName>
</protein>
<dbReference type="Proteomes" id="UP000184510">
    <property type="component" value="Unassembled WGS sequence"/>
</dbReference>
<dbReference type="Gene3D" id="2.40.400.10">
    <property type="entry name" value="Acetoacetate decarboxylase-like"/>
    <property type="match status" value="1"/>
</dbReference>
<evidence type="ECO:0000313" key="2">
    <source>
        <dbReference type="Proteomes" id="UP000184510"/>
    </source>
</evidence>
<proteinExistence type="predicted"/>
<evidence type="ECO:0000313" key="1">
    <source>
        <dbReference type="EMBL" id="SHJ33586.1"/>
    </source>
</evidence>
<dbReference type="EMBL" id="FQYR01000003">
    <property type="protein sequence ID" value="SHJ33586.1"/>
    <property type="molecule type" value="Genomic_DNA"/>
</dbReference>
<dbReference type="PANTHER" id="PTHR39186:SF1">
    <property type="entry name" value="DUF2071 DOMAIN-CONTAINING PROTEIN"/>
    <property type="match status" value="1"/>
</dbReference>
<dbReference type="InterPro" id="IPR023375">
    <property type="entry name" value="ADC_dom_sf"/>
</dbReference>
<dbReference type="STRING" id="1123071.SAMN02745181_1804"/>
<dbReference type="InterPro" id="IPR018644">
    <property type="entry name" value="DUF2071"/>
</dbReference>
<dbReference type="InParanoid" id="A0A1M6IGV1"/>
<dbReference type="AlphaFoldDB" id="A0A1M6IGV1"/>